<evidence type="ECO:0000256" key="2">
    <source>
        <dbReference type="SAM" id="Phobius"/>
    </source>
</evidence>
<reference evidence="3 4" key="1">
    <citation type="submission" date="2016-10" db="EMBL/GenBank/DDBJ databases">
        <authorList>
            <person name="de Groot N.N."/>
        </authorList>
    </citation>
    <scope>NUCLEOTIDE SEQUENCE [LARGE SCALE GENOMIC DNA]</scope>
    <source>
        <strain evidence="3 4">DSM 19219</strain>
    </source>
</reference>
<organism evidence="3 4">
    <name type="scientific">Aidingimonas halophila</name>
    <dbReference type="NCBI Taxonomy" id="574349"/>
    <lineage>
        <taxon>Bacteria</taxon>
        <taxon>Pseudomonadati</taxon>
        <taxon>Pseudomonadota</taxon>
        <taxon>Gammaproteobacteria</taxon>
        <taxon>Oceanospirillales</taxon>
        <taxon>Halomonadaceae</taxon>
        <taxon>Aidingimonas</taxon>
    </lineage>
</organism>
<feature type="transmembrane region" description="Helical" evidence="2">
    <location>
        <begin position="51"/>
        <end position="72"/>
    </location>
</feature>
<feature type="region of interest" description="Disordered" evidence="1">
    <location>
        <begin position="118"/>
        <end position="162"/>
    </location>
</feature>
<accession>A0A1H2XZ36</accession>
<dbReference type="RefSeq" id="WP_092568898.1">
    <property type="nucleotide sequence ID" value="NZ_BMXH01000004.1"/>
</dbReference>
<dbReference type="EMBL" id="FNNI01000003">
    <property type="protein sequence ID" value="SDW98222.1"/>
    <property type="molecule type" value="Genomic_DNA"/>
</dbReference>
<dbReference type="OrthoDB" id="6168300at2"/>
<evidence type="ECO:0000313" key="4">
    <source>
        <dbReference type="Proteomes" id="UP000198500"/>
    </source>
</evidence>
<sequence length="162" mass="17750">MRQFLFPRRPLARRTLLGCHLIVQLGLLVAGSAWLVPRTPWLNGSDWHTAWPALAMGGGILVLAMIGVRLLAELWLLPHHLAGLRAGFAPNAVVTRSFERRPAIHDDDMAWTSSARAVDSEDTVLGNARPASSSARQQRGEPTLDIVAGEESSTTPRHEPRL</sequence>
<gene>
    <name evidence="3" type="ORF">SAMN05443545_103328</name>
</gene>
<protein>
    <submittedName>
        <fullName evidence="3">Uncharacterized protein</fullName>
    </submittedName>
</protein>
<keyword evidence="4" id="KW-1185">Reference proteome</keyword>
<proteinExistence type="predicted"/>
<name>A0A1H2XZ36_9GAMM</name>
<dbReference type="AlphaFoldDB" id="A0A1H2XZ36"/>
<keyword evidence="2" id="KW-1133">Transmembrane helix</keyword>
<keyword evidence="2" id="KW-0812">Transmembrane</keyword>
<dbReference type="Proteomes" id="UP000198500">
    <property type="component" value="Unassembled WGS sequence"/>
</dbReference>
<evidence type="ECO:0000256" key="1">
    <source>
        <dbReference type="SAM" id="MobiDB-lite"/>
    </source>
</evidence>
<evidence type="ECO:0000313" key="3">
    <source>
        <dbReference type="EMBL" id="SDW98222.1"/>
    </source>
</evidence>
<keyword evidence="2" id="KW-0472">Membrane</keyword>